<dbReference type="AlphaFoldDB" id="A0A9J5YUN9"/>
<dbReference type="Proteomes" id="UP000824120">
    <property type="component" value="Chromosome 5"/>
</dbReference>
<comment type="caution">
    <text evidence="1">The sequence shown here is derived from an EMBL/GenBank/DDBJ whole genome shotgun (WGS) entry which is preliminary data.</text>
</comment>
<proteinExistence type="predicted"/>
<dbReference type="PANTHER" id="PTHR46238:SF8">
    <property type="entry name" value="ENDONUCLEASE_EXONUCLEASE_PHOSPHATASE DOMAIN-CONTAINING PROTEIN"/>
    <property type="match status" value="1"/>
</dbReference>
<reference evidence="1 2" key="1">
    <citation type="submission" date="2020-09" db="EMBL/GenBank/DDBJ databases">
        <title>De no assembly of potato wild relative species, Solanum commersonii.</title>
        <authorList>
            <person name="Cho K."/>
        </authorList>
    </citation>
    <scope>NUCLEOTIDE SEQUENCE [LARGE SCALE GENOMIC DNA]</scope>
    <source>
        <strain evidence="1">LZ3.2</strain>
        <tissue evidence="1">Leaf</tissue>
    </source>
</reference>
<accession>A0A9J5YUN9</accession>
<keyword evidence="2" id="KW-1185">Reference proteome</keyword>
<dbReference type="PANTHER" id="PTHR46238">
    <property type="entry name" value="REVERSE TRANSCRIPTASE DOMAIN-CONTAINING PROTEIN"/>
    <property type="match status" value="1"/>
</dbReference>
<evidence type="ECO:0000313" key="1">
    <source>
        <dbReference type="EMBL" id="KAG5604273.1"/>
    </source>
</evidence>
<evidence type="ECO:0000313" key="2">
    <source>
        <dbReference type="Proteomes" id="UP000824120"/>
    </source>
</evidence>
<gene>
    <name evidence="1" type="ORF">H5410_025765</name>
</gene>
<dbReference type="EMBL" id="JACXVP010000005">
    <property type="protein sequence ID" value="KAG5604273.1"/>
    <property type="molecule type" value="Genomic_DNA"/>
</dbReference>
<name>A0A9J5YUN9_SOLCO</name>
<sequence length="92" mass="10989">MKWELAFSVLCDKNVQSNIKNCGPVKKSHIQEMKIVKIKMLKWMRGHIRKNKIRNEATRDKMRATFVVDKMRETSLRWSGEEKMHTLLSEKE</sequence>
<organism evidence="1 2">
    <name type="scientific">Solanum commersonii</name>
    <name type="common">Commerson's wild potato</name>
    <name type="synonym">Commerson's nightshade</name>
    <dbReference type="NCBI Taxonomy" id="4109"/>
    <lineage>
        <taxon>Eukaryota</taxon>
        <taxon>Viridiplantae</taxon>
        <taxon>Streptophyta</taxon>
        <taxon>Embryophyta</taxon>
        <taxon>Tracheophyta</taxon>
        <taxon>Spermatophyta</taxon>
        <taxon>Magnoliopsida</taxon>
        <taxon>eudicotyledons</taxon>
        <taxon>Gunneridae</taxon>
        <taxon>Pentapetalae</taxon>
        <taxon>asterids</taxon>
        <taxon>lamiids</taxon>
        <taxon>Solanales</taxon>
        <taxon>Solanaceae</taxon>
        <taxon>Solanoideae</taxon>
        <taxon>Solaneae</taxon>
        <taxon>Solanum</taxon>
    </lineage>
</organism>
<dbReference type="OrthoDB" id="1303839at2759"/>
<protein>
    <submittedName>
        <fullName evidence="1">Uncharacterized protein</fullName>
    </submittedName>
</protein>